<keyword evidence="3" id="KW-1185">Reference proteome</keyword>
<evidence type="ECO:0000313" key="3">
    <source>
        <dbReference type="Proteomes" id="UP000830116"/>
    </source>
</evidence>
<feature type="chain" id="PRO_5046879339" evidence="1">
    <location>
        <begin position="24"/>
        <end position="898"/>
    </location>
</feature>
<keyword evidence="1" id="KW-0732">Signal</keyword>
<dbReference type="PROSITE" id="PS51257">
    <property type="entry name" value="PROKAR_LIPOPROTEIN"/>
    <property type="match status" value="1"/>
</dbReference>
<evidence type="ECO:0000256" key="1">
    <source>
        <dbReference type="SAM" id="SignalP"/>
    </source>
</evidence>
<dbReference type="EMBL" id="CP093442">
    <property type="protein sequence ID" value="UOF01623.1"/>
    <property type="molecule type" value="Genomic_DNA"/>
</dbReference>
<dbReference type="Proteomes" id="UP000830116">
    <property type="component" value="Chromosome"/>
</dbReference>
<sequence>MIFKKSIQLVTAMSLLTSGCSQSSNNLPPKTEVQERAQTDLSQLEKLLKGPFPNFALAEIFAQEIKSRHPELGQNILRNIKSKNAWGNVSQELSDEWKTAARSYILLNSAAWQDDILQKNSLIFNYSEMESTGGFSGRIQMQIAAIAKAEALEKIMSAYNKAIEEDAKYLSQDMVVRWDERQKDVIKKVESIVTDDVKEKAQKIYEVLVKYDKQLATYQFPDRDKNRLLVYTVVAAALANHLKENNSVKSLIKSYQKGKEIKERIERLGMLLNSIDKHNEEIKSSWNKMKVSFEGIQEDLKIGAHDIIRNPGLSPQTKKNLEHFVDGLLNGVEEGAEDLQSRGEKLKGIYTSGVKLTESANQFLDSSKQVANSLDHLLTSAEKVAAVVGVELGAPIKDAINTARKVSEGIEFVNLVTGAFQKGGLAGAMASIASGPGLALVGASAVGLGGGDQTAADLGEIKKDLQEIKRMQKQTLELQKATIGMIRDLALMIDENHQREMALMEDIRDEVLVSKQLIAIQNEQRLKACNSMLAFGSTGHDSVAYASGVKDFSTVRKLVVENNQGFQAINKMLRGPSEKAFEECALGMSLVFTEGTNDAFLLRHFYSIADGEGLKVEKKLFHPALNYLSSQAANRSVTDMALYVPVRDVKTLLFRKNFYIYDMSSTHTGGQLSKLNDLIAPLALEKFVSTLLAIHPFISLDLKAWADLETAMSFATDTIGGAPLPTARSQGWLKGALEKTKTAIAQEAILSGEPLLFSLNRDFNKITIEKTGCERVNEEPFCFVRRNSLMMKNLIIYRAHQDIRNASRSGSCYLQPEYFGLKEDDFVLSQGRCYLKLGKLQVELPPYENVQSGKLLYTETMGRLMRLQQAIAAEITQVNPHDLDSKRIEQIRDLLLVH</sequence>
<feature type="signal peptide" evidence="1">
    <location>
        <begin position="1"/>
        <end position="23"/>
    </location>
</feature>
<organism evidence="2 3">
    <name type="scientific">Bdellovibrio reynosensis</name>
    <dbReference type="NCBI Taxonomy" id="2835041"/>
    <lineage>
        <taxon>Bacteria</taxon>
        <taxon>Pseudomonadati</taxon>
        <taxon>Bdellovibrionota</taxon>
        <taxon>Bdellovibrionia</taxon>
        <taxon>Bdellovibrionales</taxon>
        <taxon>Pseudobdellovibrionaceae</taxon>
        <taxon>Bdellovibrio</taxon>
    </lineage>
</organism>
<gene>
    <name evidence="2" type="ORF">MNR06_01480</name>
</gene>
<evidence type="ECO:0000313" key="2">
    <source>
        <dbReference type="EMBL" id="UOF01623.1"/>
    </source>
</evidence>
<name>A0ABY4C9S1_9BACT</name>
<reference evidence="2" key="1">
    <citation type="submission" date="2022-03" db="EMBL/GenBank/DDBJ databases">
        <title>Genome Identification and Characterization of new species Bdellovibrio reynosense LBG001 sp. nov. from a Mexico soil sample.</title>
        <authorList>
            <person name="Camilli A."/>
            <person name="Ajao Y."/>
            <person name="Guo X."/>
        </authorList>
    </citation>
    <scope>NUCLEOTIDE SEQUENCE</scope>
    <source>
        <strain evidence="2">LBG001</strain>
    </source>
</reference>
<accession>A0ABY4C9S1</accession>
<proteinExistence type="predicted"/>
<protein>
    <submittedName>
        <fullName evidence="2">Uncharacterized protein</fullName>
    </submittedName>
</protein>
<dbReference type="RefSeq" id="WP_243538148.1">
    <property type="nucleotide sequence ID" value="NZ_CP093442.1"/>
</dbReference>